<evidence type="ECO:0000313" key="5">
    <source>
        <dbReference type="EMBL" id="TIX49622.1"/>
    </source>
</evidence>
<dbReference type="Gene3D" id="2.170.16.10">
    <property type="entry name" value="Hedgehog/Intein (Hint) domain"/>
    <property type="match status" value="1"/>
</dbReference>
<dbReference type="PROSITE" id="PS50817">
    <property type="entry name" value="INTEIN_N_TER"/>
    <property type="match status" value="1"/>
</dbReference>
<feature type="region of interest" description="Disordered" evidence="2">
    <location>
        <begin position="260"/>
        <end position="305"/>
    </location>
</feature>
<name>A0A4T3F0B8_9SPHN</name>
<evidence type="ECO:0000256" key="1">
    <source>
        <dbReference type="SAM" id="Coils"/>
    </source>
</evidence>
<dbReference type="GO" id="GO:0005544">
    <property type="term" value="F:calcium-dependent phospholipid binding"/>
    <property type="evidence" value="ECO:0007669"/>
    <property type="project" value="InterPro"/>
</dbReference>
<dbReference type="Proteomes" id="UP000309389">
    <property type="component" value="Unassembled WGS sequence"/>
</dbReference>
<dbReference type="PANTHER" id="PTHR34491:SF74">
    <property type="entry name" value="DUF4456 DOMAIN-CONTAINING PROTEIN"/>
    <property type="match status" value="1"/>
</dbReference>
<sequence length="2151" mass="234041">MAAPARRSAARRIPGPPPVPTVEPSFADIEDPIRPATERIHEVAGRLLPDQALPPVEASPRGHMPVIPDRPITPAERRLILRGDAGMDEAGLSRVGDPPIPGDPNDPGAERTRLTRLREQLLAPPAATTDGTPPAPLVPPPITVTTRPLPPADLTVAEQQLLTSVLARVIADPAETATRVLRDVKKDMREYPNDTLNNTNQPTLDGLGSSLRDGLQTRLGDRVRATARIMGSAGAMLDNAVSARRTELADIAAGRTRDAAASAADSTSAAASTATTRLGDAATARTAGADARRRAGAAGRPPRPGFRQIAEAAVQRIQAKVSEAIAGFQFQERERRRELDTALARLTSAYELAATADEIVAQRENNLAPGQTPPTDVTQLLAARRRLSDAINRAREWKEGRVRAATAQVRQMKADVTATIAANIRDVETEGATAFRALRDWGATQEGASEQWWTDTVTDLNRWADNAHETATTWADTEARLARLELQAELRRIRDQVEAQINADADQAAGYARMSEGQKRDFIAGIASGSRGGEALGGIADSIIFRQIELEKPLIETTVQSELDALPNSAWEAVEFAAKAKNSGFSASERANAIYAAGEDKIGTDEATIYRQLEGLRPIELAAVTKCYNDRHGNNALYRHLDSELSGDEWRRAQDLMRGDAGAAAAEAIHDAVWGPGTNEAQIMDALRALNNLPEDQRAAARARANAIYLERYGETLDSVLSGDLSGSELGQARALAEGRMDDANAYEMDYALRGGWGRDAGAAAAVYERIRTEAIAEARANNWTAAEFDAAVAARNAAMDASFGRHFANVPNYNWGSGSTLENAVGYTFAFDRGNRDMLNAFANNDPEGIDAGRMEAERRGVYADDEVMGGVVRAQYTRALDRAQLDRGPELRAGVDACLMREFGGPAERARRHISEETVENRRMELQREMDATLADDAFDRSRASVARLDSRLQDRYGITLDTMLSSTMSDNTFGRGGALSDARGRLAIMRRDANDPAARRERRLDWAYARVRFGIEGVGTDMGELRGGMEGLTREDMRELNRRWQRDHPGETLREAIQGDTSGREEDDLVDLYDRGAPATVAERVDELRRRLRRDEAGVGAWGASASRAESAESHRSLERLEALHARMRDPNLPPRQREGLVDVFNQRVDNARFAIEAQRTRVDSFADTITTILQYVVGAIAIVAGAIVSVVSGGTALPAVIAILGSVLGTISGMAAKAAIKGSAYGAEEIGTDIAVGVVDLAVTMATLGLFKGGIGRFTTNASTMMRSAGLQMKEVARMGLRNGLRTAARQATTSAAEQAVAAGLRGSAARRFAGRAAEFGRNFAVEQLRDVGRAIPTVVTANLLNEQNWRHGNFAANMARGVWEGSLENLKNGVIMGGAGAVVHAGVSRFAVPPHLTPVEARAREFRMWQDENPGGSRAEFTAEIEARQTAESARADAMLAATREARRSLLSDIPPRERGAISDVPILHVDAAQFRTLNGGNIGDAMVYVRDGQAVIVVREGAPPSSLRGLASQVREVVAPGTAGRTVNPADSLPPRLRNRVPVEVVNDPGFGLDEVRAVPHRDADGNIIGVALQVGPNARAADIQNHIATVDAMRRYAGVAGQARMLLGDMARAAGIDVLNPRERGRWEASLEVAKLPRIIEERMLRLSESGLDPRRRALVEQEIVALQSQLARERARLALGVDAAERGYIAAESGGRKAPRRSETSAERAARAAEESNAARQRAEAIAAAREVRDQLSKATDVETELRRAVNALDAPYENLERLVDFHVSRTGPTRLFPRDIEVLRQADQLIANDRRADAIRLIEEHFGERMRSLPPGQSDVAAGALLKAAEAAARMETVRQEQMPELARRLHEASERRAALEAQWRSSRVFDPSNPANLGDPVRMPCLAAETLVQTDVGLRTLESLQCGERVAARDGRFRPVDEVLEGVAIHQVVIQVEGGEEILATRNHRFRTADRKPSWRPARMLYPGLLLQTMRGTAQVKAVTVFQSRFRTRNLIVGRDHVFHVGKVGVLVHNGPGDSSGWTVTARRMSRIYIVYAKDNPNVILYVGKTVRPSVANRFDEHLRSESKQLEDVNWTDATHEIKEVASGMWSPYETAIWEEHFIRQHGGLSKEHPESSLINDVHAIKDENITAYAALHDPCR</sequence>
<evidence type="ECO:0000313" key="6">
    <source>
        <dbReference type="Proteomes" id="UP000309389"/>
    </source>
</evidence>
<dbReference type="InterPro" id="IPR006141">
    <property type="entry name" value="Intein_N"/>
</dbReference>
<dbReference type="SMART" id="SM00306">
    <property type="entry name" value="HintN"/>
    <property type="match status" value="1"/>
</dbReference>
<dbReference type="PANTHER" id="PTHR34491">
    <property type="entry name" value="A-TYPE INCLUSION PROTEIN, PUTATIVE-RELATED"/>
    <property type="match status" value="1"/>
</dbReference>
<evidence type="ECO:0000256" key="2">
    <source>
        <dbReference type="SAM" id="MobiDB-lite"/>
    </source>
</evidence>
<dbReference type="InterPro" id="IPR037104">
    <property type="entry name" value="Annexin_sf"/>
</dbReference>
<keyword evidence="3" id="KW-0812">Transmembrane</keyword>
<feature type="compositionally biased region" description="Low complexity" evidence="2">
    <location>
        <begin position="260"/>
        <end position="289"/>
    </location>
</feature>
<dbReference type="OrthoDB" id="7604964at2"/>
<evidence type="ECO:0000256" key="3">
    <source>
        <dbReference type="SAM" id="Phobius"/>
    </source>
</evidence>
<keyword evidence="3" id="KW-0472">Membrane</keyword>
<feature type="transmembrane region" description="Helical" evidence="3">
    <location>
        <begin position="1176"/>
        <end position="1196"/>
    </location>
</feature>
<keyword evidence="3" id="KW-1133">Transmembrane helix</keyword>
<dbReference type="GO" id="GO:0016539">
    <property type="term" value="P:intein-mediated protein splicing"/>
    <property type="evidence" value="ECO:0007669"/>
    <property type="project" value="InterPro"/>
</dbReference>
<feature type="coiled-coil region" evidence="1">
    <location>
        <begin position="909"/>
        <end position="938"/>
    </location>
</feature>
<protein>
    <recommendedName>
        <fullName evidence="4">Hint domain-containing protein</fullName>
    </recommendedName>
</protein>
<feature type="domain" description="Hint" evidence="4">
    <location>
        <begin position="1893"/>
        <end position="1985"/>
    </location>
</feature>
<dbReference type="SUPFAM" id="SSF47874">
    <property type="entry name" value="Annexin"/>
    <property type="match status" value="1"/>
</dbReference>
<dbReference type="InterPro" id="IPR003587">
    <property type="entry name" value="Hint_dom_N"/>
</dbReference>
<dbReference type="Gene3D" id="1.10.220.10">
    <property type="entry name" value="Annexin"/>
    <property type="match status" value="2"/>
</dbReference>
<dbReference type="EMBL" id="SSHH01000003">
    <property type="protein sequence ID" value="TIX49622.1"/>
    <property type="molecule type" value="Genomic_DNA"/>
</dbReference>
<dbReference type="GO" id="GO:0005509">
    <property type="term" value="F:calcium ion binding"/>
    <property type="evidence" value="ECO:0007669"/>
    <property type="project" value="InterPro"/>
</dbReference>
<feature type="region of interest" description="Disordered" evidence="2">
    <location>
        <begin position="47"/>
        <end position="70"/>
    </location>
</feature>
<dbReference type="RefSeq" id="WP_136694099.1">
    <property type="nucleotide sequence ID" value="NZ_SSHH01000003.1"/>
</dbReference>
<reference evidence="5 6" key="1">
    <citation type="submission" date="2019-04" db="EMBL/GenBank/DDBJ databases">
        <title>Altererythrobacter aquimixticola sp. nov., isolated from sediment of junction between the ocean and a freshwater spring.</title>
        <authorList>
            <person name="Yoon J.-H."/>
        </authorList>
    </citation>
    <scope>NUCLEOTIDE SEQUENCE [LARGE SCALE GENOMIC DNA]</scope>
    <source>
        <strain evidence="5 6">SSKS-13</strain>
    </source>
</reference>
<gene>
    <name evidence="5" type="ORF">E5222_12385</name>
</gene>
<accession>A0A4T3F0B8</accession>
<evidence type="ECO:0000259" key="4">
    <source>
        <dbReference type="SMART" id="SM00306"/>
    </source>
</evidence>
<feature type="compositionally biased region" description="Low complexity" evidence="2">
    <location>
        <begin position="1"/>
        <end position="13"/>
    </location>
</feature>
<dbReference type="InterPro" id="IPR036844">
    <property type="entry name" value="Hint_dom_sf"/>
</dbReference>
<keyword evidence="6" id="KW-1185">Reference proteome</keyword>
<proteinExistence type="predicted"/>
<organism evidence="5 6">
    <name type="scientific">Alteraurantiacibacter aquimixticola</name>
    <dbReference type="NCBI Taxonomy" id="2489173"/>
    <lineage>
        <taxon>Bacteria</taxon>
        <taxon>Pseudomonadati</taxon>
        <taxon>Pseudomonadota</taxon>
        <taxon>Alphaproteobacteria</taxon>
        <taxon>Sphingomonadales</taxon>
        <taxon>Erythrobacteraceae</taxon>
        <taxon>Alteraurantiacibacter</taxon>
    </lineage>
</organism>
<comment type="caution">
    <text evidence="5">The sequence shown here is derived from an EMBL/GenBank/DDBJ whole genome shotgun (WGS) entry which is preliminary data.</text>
</comment>
<dbReference type="SUPFAM" id="SSF51294">
    <property type="entry name" value="Hedgehog/intein (Hint) domain"/>
    <property type="match status" value="1"/>
</dbReference>
<feature type="region of interest" description="Disordered" evidence="2">
    <location>
        <begin position="89"/>
        <end position="110"/>
    </location>
</feature>
<feature type="region of interest" description="Disordered" evidence="2">
    <location>
        <begin position="1"/>
        <end position="31"/>
    </location>
</feature>
<keyword evidence="1" id="KW-0175">Coiled coil</keyword>
<feature type="transmembrane region" description="Helical" evidence="3">
    <location>
        <begin position="1203"/>
        <end position="1224"/>
    </location>
</feature>